<comment type="caution">
    <text evidence="3">The sequence shown here is derived from an EMBL/GenBank/DDBJ whole genome shotgun (WGS) entry which is preliminary data.</text>
</comment>
<evidence type="ECO:0000313" key="4">
    <source>
        <dbReference type="Proteomes" id="UP000325313"/>
    </source>
</evidence>
<reference evidence="3 4" key="1">
    <citation type="submission" date="2019-05" db="EMBL/GenBank/DDBJ databases">
        <title>Emergence of the Ug99 lineage of the wheat stem rust pathogen through somatic hybridization.</title>
        <authorList>
            <person name="Li F."/>
            <person name="Upadhyaya N.M."/>
            <person name="Sperschneider J."/>
            <person name="Matny O."/>
            <person name="Nguyen-Phuc H."/>
            <person name="Mago R."/>
            <person name="Raley C."/>
            <person name="Miller M.E."/>
            <person name="Silverstein K.A.T."/>
            <person name="Henningsen E."/>
            <person name="Hirsch C.D."/>
            <person name="Visser B."/>
            <person name="Pretorius Z.A."/>
            <person name="Steffenson B.J."/>
            <person name="Schwessinger B."/>
            <person name="Dodds P.N."/>
            <person name="Figueroa M."/>
        </authorList>
    </citation>
    <scope>NUCLEOTIDE SEQUENCE [LARGE SCALE GENOMIC DNA]</scope>
    <source>
        <strain evidence="3 4">Ug99</strain>
    </source>
</reference>
<name>A0A5B0SGA1_PUCGR</name>
<dbReference type="InterPro" id="IPR015943">
    <property type="entry name" value="WD40/YVTN_repeat-like_dom_sf"/>
</dbReference>
<keyword evidence="2" id="KW-1133">Transmembrane helix</keyword>
<gene>
    <name evidence="3" type="ORF">PGTUg99_012557</name>
</gene>
<keyword evidence="2" id="KW-0812">Transmembrane</keyword>
<feature type="transmembrane region" description="Helical" evidence="2">
    <location>
        <begin position="67"/>
        <end position="86"/>
    </location>
</feature>
<feature type="region of interest" description="Disordered" evidence="1">
    <location>
        <begin position="354"/>
        <end position="456"/>
    </location>
</feature>
<feature type="compositionally biased region" description="Polar residues" evidence="1">
    <location>
        <begin position="374"/>
        <end position="387"/>
    </location>
</feature>
<dbReference type="AlphaFoldDB" id="A0A5B0SGA1"/>
<feature type="compositionally biased region" description="Low complexity" evidence="1">
    <location>
        <begin position="429"/>
        <end position="456"/>
    </location>
</feature>
<accession>A0A5B0SGA1</accession>
<feature type="compositionally biased region" description="Low complexity" evidence="1">
    <location>
        <begin position="389"/>
        <end position="406"/>
    </location>
</feature>
<dbReference type="EMBL" id="VDEP01000014">
    <property type="protein sequence ID" value="KAA1137001.1"/>
    <property type="molecule type" value="Genomic_DNA"/>
</dbReference>
<organism evidence="3 4">
    <name type="scientific">Puccinia graminis f. sp. tritici</name>
    <dbReference type="NCBI Taxonomy" id="56615"/>
    <lineage>
        <taxon>Eukaryota</taxon>
        <taxon>Fungi</taxon>
        <taxon>Dikarya</taxon>
        <taxon>Basidiomycota</taxon>
        <taxon>Pucciniomycotina</taxon>
        <taxon>Pucciniomycetes</taxon>
        <taxon>Pucciniales</taxon>
        <taxon>Pucciniaceae</taxon>
        <taxon>Puccinia</taxon>
    </lineage>
</organism>
<feature type="compositionally biased region" description="Low complexity" evidence="1">
    <location>
        <begin position="359"/>
        <end position="373"/>
    </location>
</feature>
<sequence length="769" mass="80610">MRLTLSPYKPGTNLRVCPAPAALVKTHYSLLAISNVFGWAIIVISYRMSTHARYSSLMRPSRHGIGLSFCLATSNGSLHIFLIIRLDRAKNMEPLRSIPPSASNVPLKMLVPNPSKGGPLSGVIALVHQDGTIKVVDCYDTERYIGPANAPRRRRVEQIDPPALLAKEGLSVLHIKWLDQKNYIVTFAPSTDQSDELNETFCLNVPKQSESPVCTFTRVVDAITSDGDTSLSPALLTHFTYSTRYDKSDKPFYLDLEEGRPEIPVTEEDYAPSAPLGFAFSYCTRQKSPLIWCYTTDGVLSLWKLALNNPSLPQDVEVWNASTTSHVAPQATTASPATGFGTFASSSVRAFGQPSLANSQSSPGPASSLSKPPTSQVSAFGSSSNVAFGQPSLTSSQTSSGPFSSSTKLPASTPSKSSAFGSPSQVAFGQASLDSSQTSSGSLTSPPKPPTSTSFGFGSFASSSSVAFGQPSLAKDASASSQADPKAPAASPAFGFGSFASSSSPAFGQPSLAKDAPTSSHADTKVAAAPQAFGFGSFASSGNATFGQPSLIKEDTSTSPQVDSKVAKPFQASGFGSFASPGNAAFGQLSLAKDAPTSDKAGCCSPNNWIRFFLLPLAMRHLVNPPWPKMLDPKDAPTSSDKATTAPLTSGFGSFASSGDAHLVNSPWPKMPRPLPMLTLKWLAAPQTSAGFGSFASSGNATFGQPSLAKDTQPLLINRLPLPKHLDLGSFASSGNAAFGQLSLAKEPPTSSDADSKAATASPNISIWF</sequence>
<evidence type="ECO:0000256" key="2">
    <source>
        <dbReference type="SAM" id="Phobius"/>
    </source>
</evidence>
<evidence type="ECO:0000256" key="1">
    <source>
        <dbReference type="SAM" id="MobiDB-lite"/>
    </source>
</evidence>
<dbReference type="Gene3D" id="2.130.10.10">
    <property type="entry name" value="YVTN repeat-like/Quinoprotein amine dehydrogenase"/>
    <property type="match status" value="1"/>
</dbReference>
<evidence type="ECO:0000313" key="3">
    <source>
        <dbReference type="EMBL" id="KAA1137001.1"/>
    </source>
</evidence>
<protein>
    <submittedName>
        <fullName evidence="3">Uncharacterized protein</fullName>
    </submittedName>
</protein>
<proteinExistence type="predicted"/>
<feature type="transmembrane region" description="Helical" evidence="2">
    <location>
        <begin position="28"/>
        <end position="46"/>
    </location>
</feature>
<keyword evidence="2" id="KW-0472">Membrane</keyword>
<dbReference type="Proteomes" id="UP000325313">
    <property type="component" value="Unassembled WGS sequence"/>
</dbReference>
<feature type="compositionally biased region" description="Polar residues" evidence="1">
    <location>
        <begin position="407"/>
        <end position="427"/>
    </location>
</feature>